<dbReference type="CDD" id="cd02412">
    <property type="entry name" value="KH-II_30S_S3"/>
    <property type="match status" value="1"/>
</dbReference>
<comment type="similarity">
    <text evidence="1 8 9">Belongs to the universal ribosomal protein uS3 family.</text>
</comment>
<keyword evidence="5 8" id="KW-0687">Ribonucleoprotein</keyword>
<dbReference type="GO" id="GO:0006412">
    <property type="term" value="P:translation"/>
    <property type="evidence" value="ECO:0007669"/>
    <property type="project" value="UniProtKB-UniRule"/>
</dbReference>
<evidence type="ECO:0000256" key="6">
    <source>
        <dbReference type="ARBA" id="ARBA00024998"/>
    </source>
</evidence>
<evidence type="ECO:0000256" key="7">
    <source>
        <dbReference type="ARBA" id="ARBA00035257"/>
    </source>
</evidence>
<evidence type="ECO:0000256" key="4">
    <source>
        <dbReference type="ARBA" id="ARBA00022980"/>
    </source>
</evidence>
<dbReference type="InterPro" id="IPR005704">
    <property type="entry name" value="Ribosomal_uS3_bac-typ"/>
</dbReference>
<dbReference type="InterPro" id="IPR018280">
    <property type="entry name" value="Ribosomal_uS3_CS"/>
</dbReference>
<comment type="caution">
    <text evidence="11">The sequence shown here is derived from an EMBL/GenBank/DDBJ whole genome shotgun (WGS) entry which is preliminary data.</text>
</comment>
<comment type="subunit">
    <text evidence="8">Part of the 30S ribosomal subunit. Forms a tight complex with proteins S10 and S14.</text>
</comment>
<dbReference type="InterPro" id="IPR015946">
    <property type="entry name" value="KH_dom-like_a/b"/>
</dbReference>
<evidence type="ECO:0000313" key="11">
    <source>
        <dbReference type="EMBL" id="PJE63487.1"/>
    </source>
</evidence>
<dbReference type="GO" id="GO:0019843">
    <property type="term" value="F:rRNA binding"/>
    <property type="evidence" value="ECO:0007669"/>
    <property type="project" value="UniProtKB-UniRule"/>
</dbReference>
<evidence type="ECO:0000259" key="10">
    <source>
        <dbReference type="PROSITE" id="PS50823"/>
    </source>
</evidence>
<dbReference type="Pfam" id="PF00189">
    <property type="entry name" value="Ribosomal_S3_C"/>
    <property type="match status" value="1"/>
</dbReference>
<dbReference type="GO" id="GO:0022627">
    <property type="term" value="C:cytosolic small ribosomal subunit"/>
    <property type="evidence" value="ECO:0007669"/>
    <property type="project" value="TreeGrafter"/>
</dbReference>
<dbReference type="InterPro" id="IPR001351">
    <property type="entry name" value="Ribosomal_uS3_C"/>
</dbReference>
<protein>
    <recommendedName>
        <fullName evidence="7 8">Small ribosomal subunit protein uS3</fullName>
    </recommendedName>
</protein>
<dbReference type="InterPro" id="IPR057258">
    <property type="entry name" value="Ribosomal_uS3"/>
</dbReference>
<sequence length="217" mass="24791">MGNKVNPNGYRLGILHTWSSRWFAPDKHQYRKYLFEDVQIRTMLRERFMNAGLVSIEIERSLSGMRIVMSAVRPGIIIGRGGKGLEDLRKVILTLLKVPVAEQSKYTLDLKIEQFKKPFLSARYTADYIAERIIKNFSHRNLAHNTMDRVMESGAKGVKVMYSGRIRGASIARREKYQLGTVPLSSIREDVDFAHTPALTRNGYVGVKVWICRTATT</sequence>
<dbReference type="SUPFAM" id="SSF54821">
    <property type="entry name" value="Ribosomal protein S3 C-terminal domain"/>
    <property type="match status" value="1"/>
</dbReference>
<dbReference type="AlphaFoldDB" id="A0A2M8KU81"/>
<dbReference type="PROSITE" id="PS50823">
    <property type="entry name" value="KH_TYPE_2"/>
    <property type="match status" value="1"/>
</dbReference>
<comment type="function">
    <text evidence="6 8">Binds the lower part of the 30S subunit head. Binds mRNA in the 70S ribosome, positioning it for translation.</text>
</comment>
<organism evidence="11 12">
    <name type="scientific">Candidatus Roizmanbacteria bacterium CG10_big_fil_rev_8_21_14_0_10_45_7</name>
    <dbReference type="NCBI Taxonomy" id="1974854"/>
    <lineage>
        <taxon>Bacteria</taxon>
        <taxon>Candidatus Roizmaniibacteriota</taxon>
    </lineage>
</organism>
<accession>A0A2M8KU81</accession>
<dbReference type="GO" id="GO:0003735">
    <property type="term" value="F:structural constituent of ribosome"/>
    <property type="evidence" value="ECO:0007669"/>
    <property type="project" value="InterPro"/>
</dbReference>
<dbReference type="SUPFAM" id="SSF54814">
    <property type="entry name" value="Prokaryotic type KH domain (KH-domain type II)"/>
    <property type="match status" value="1"/>
</dbReference>
<evidence type="ECO:0000256" key="2">
    <source>
        <dbReference type="ARBA" id="ARBA00022730"/>
    </source>
</evidence>
<dbReference type="HAMAP" id="MF_01309_B">
    <property type="entry name" value="Ribosomal_uS3_B"/>
    <property type="match status" value="1"/>
</dbReference>
<keyword evidence="2 8" id="KW-0699">rRNA-binding</keyword>
<evidence type="ECO:0000313" key="12">
    <source>
        <dbReference type="Proteomes" id="UP000231569"/>
    </source>
</evidence>
<dbReference type="Gene3D" id="3.30.300.20">
    <property type="match status" value="1"/>
</dbReference>
<dbReference type="NCBIfam" id="TIGR01009">
    <property type="entry name" value="rpsC_bact"/>
    <property type="match status" value="1"/>
</dbReference>
<feature type="domain" description="KH type-2" evidence="10">
    <location>
        <begin position="40"/>
        <end position="116"/>
    </location>
</feature>
<keyword evidence="3 8" id="KW-0694">RNA-binding</keyword>
<dbReference type="PROSITE" id="PS00548">
    <property type="entry name" value="RIBOSOMAL_S3"/>
    <property type="match status" value="1"/>
</dbReference>
<dbReference type="Pfam" id="PF07650">
    <property type="entry name" value="KH_2"/>
    <property type="match status" value="1"/>
</dbReference>
<evidence type="ECO:0000256" key="3">
    <source>
        <dbReference type="ARBA" id="ARBA00022884"/>
    </source>
</evidence>
<dbReference type="InterPro" id="IPR004044">
    <property type="entry name" value="KH_dom_type_2"/>
</dbReference>
<name>A0A2M8KU81_9BACT</name>
<evidence type="ECO:0000256" key="1">
    <source>
        <dbReference type="ARBA" id="ARBA00010761"/>
    </source>
</evidence>
<dbReference type="InterPro" id="IPR009019">
    <property type="entry name" value="KH_sf_prok-type"/>
</dbReference>
<dbReference type="FunFam" id="3.30.300.20:FF:000001">
    <property type="entry name" value="30S ribosomal protein S3"/>
    <property type="match status" value="1"/>
</dbReference>
<reference evidence="12" key="1">
    <citation type="submission" date="2017-09" db="EMBL/GenBank/DDBJ databases">
        <title>Depth-based differentiation of microbial function through sediment-hosted aquifers and enrichment of novel symbionts in the deep terrestrial subsurface.</title>
        <authorList>
            <person name="Probst A.J."/>
            <person name="Ladd B."/>
            <person name="Jarett J.K."/>
            <person name="Geller-Mcgrath D.E."/>
            <person name="Sieber C.M.K."/>
            <person name="Emerson J.B."/>
            <person name="Anantharaman K."/>
            <person name="Thomas B.C."/>
            <person name="Malmstrom R."/>
            <person name="Stieglmeier M."/>
            <person name="Klingl A."/>
            <person name="Woyke T."/>
            <person name="Ryan C.M."/>
            <person name="Banfield J.F."/>
        </authorList>
    </citation>
    <scope>NUCLEOTIDE SEQUENCE [LARGE SCALE GENOMIC DNA]</scope>
</reference>
<dbReference type="GO" id="GO:0003729">
    <property type="term" value="F:mRNA binding"/>
    <property type="evidence" value="ECO:0007669"/>
    <property type="project" value="UniProtKB-UniRule"/>
</dbReference>
<dbReference type="PANTHER" id="PTHR11760:SF32">
    <property type="entry name" value="SMALL RIBOSOMAL SUBUNIT PROTEIN US3"/>
    <property type="match status" value="1"/>
</dbReference>
<evidence type="ECO:0000256" key="8">
    <source>
        <dbReference type="HAMAP-Rule" id="MF_01309"/>
    </source>
</evidence>
<dbReference type="InterPro" id="IPR036419">
    <property type="entry name" value="Ribosomal_S3_C_sf"/>
</dbReference>
<gene>
    <name evidence="8" type="primary">rpsC</name>
    <name evidence="11" type="ORF">COU89_02980</name>
</gene>
<dbReference type="EMBL" id="PFEE01000063">
    <property type="protein sequence ID" value="PJE63487.1"/>
    <property type="molecule type" value="Genomic_DNA"/>
</dbReference>
<evidence type="ECO:0000256" key="5">
    <source>
        <dbReference type="ARBA" id="ARBA00023274"/>
    </source>
</evidence>
<dbReference type="PANTHER" id="PTHR11760">
    <property type="entry name" value="30S/40S RIBOSOMAL PROTEIN S3"/>
    <property type="match status" value="1"/>
</dbReference>
<keyword evidence="4 8" id="KW-0689">Ribosomal protein</keyword>
<dbReference type="Gene3D" id="3.30.1140.32">
    <property type="entry name" value="Ribosomal protein S3, C-terminal domain"/>
    <property type="match status" value="1"/>
</dbReference>
<dbReference type="Proteomes" id="UP000231569">
    <property type="component" value="Unassembled WGS sequence"/>
</dbReference>
<evidence type="ECO:0000256" key="9">
    <source>
        <dbReference type="RuleBase" id="RU003624"/>
    </source>
</evidence>
<proteinExistence type="inferred from homology"/>